<accession>A0ABS6EWU7</accession>
<protein>
    <recommendedName>
        <fullName evidence="7">V-type ATP synthase subunit E</fullName>
    </recommendedName>
</protein>
<keyword evidence="6" id="KW-1185">Reference proteome</keyword>
<proteinExistence type="inferred from homology"/>
<keyword evidence="4" id="KW-0175">Coiled coil</keyword>
<keyword evidence="2" id="KW-0813">Transport</keyword>
<evidence type="ECO:0000313" key="5">
    <source>
        <dbReference type="EMBL" id="MBU5590699.1"/>
    </source>
</evidence>
<comment type="caution">
    <text evidence="5">The sequence shown here is derived from an EMBL/GenBank/DDBJ whole genome shotgun (WGS) entry which is preliminary data.</text>
</comment>
<dbReference type="Proteomes" id="UP000736583">
    <property type="component" value="Unassembled WGS sequence"/>
</dbReference>
<evidence type="ECO:0000256" key="1">
    <source>
        <dbReference type="ARBA" id="ARBA00005901"/>
    </source>
</evidence>
<evidence type="ECO:0000256" key="3">
    <source>
        <dbReference type="ARBA" id="ARBA00023065"/>
    </source>
</evidence>
<feature type="coiled-coil region" evidence="4">
    <location>
        <begin position="13"/>
        <end position="51"/>
    </location>
</feature>
<name>A0ABS6EWU7_9CLOT</name>
<reference evidence="5 6" key="1">
    <citation type="submission" date="2021-06" db="EMBL/GenBank/DDBJ databases">
        <authorList>
            <person name="Sun Q."/>
            <person name="Li D."/>
        </authorList>
    </citation>
    <scope>NUCLEOTIDE SEQUENCE [LARGE SCALE GENOMIC DNA]</scope>
    <source>
        <strain evidence="5 6">MSJ-4</strain>
    </source>
</reference>
<keyword evidence="3" id="KW-0406">Ion transport</keyword>
<sequence length="203" mass="23991">MTTIEDKINLFSKILYDRLNEEKEEKLNKFNEEAEIKLKYEKEKIEELKKNTQREVLKKANIKANEIVAKEKLNKQRDILALKDKIIKDTISEVKEKLLDFVNSKEYDDYFMNILKKSLNEVDHGKYYVILLDRDIKRYESYIKEVIESNSHGTIEVKISNEDFIGGLIIRDFEGRFKVDNSLCSKLEESKEIIGVKIMEMLA</sequence>
<evidence type="ECO:0000256" key="4">
    <source>
        <dbReference type="SAM" id="Coils"/>
    </source>
</evidence>
<dbReference type="Pfam" id="PF01991">
    <property type="entry name" value="vATP-synt_E"/>
    <property type="match status" value="1"/>
</dbReference>
<dbReference type="RefSeq" id="WP_216455812.1">
    <property type="nucleotide sequence ID" value="NZ_JAHLQL010000001.1"/>
</dbReference>
<evidence type="ECO:0000313" key="6">
    <source>
        <dbReference type="Proteomes" id="UP000736583"/>
    </source>
</evidence>
<comment type="similarity">
    <text evidence="1">Belongs to the V-ATPase E subunit family.</text>
</comment>
<dbReference type="EMBL" id="JAHLQL010000001">
    <property type="protein sequence ID" value="MBU5590699.1"/>
    <property type="molecule type" value="Genomic_DNA"/>
</dbReference>
<organism evidence="5 6">
    <name type="scientific">Clostridium simiarum</name>
    <dbReference type="NCBI Taxonomy" id="2841506"/>
    <lineage>
        <taxon>Bacteria</taxon>
        <taxon>Bacillati</taxon>
        <taxon>Bacillota</taxon>
        <taxon>Clostridia</taxon>
        <taxon>Eubacteriales</taxon>
        <taxon>Clostridiaceae</taxon>
        <taxon>Clostridium</taxon>
    </lineage>
</organism>
<evidence type="ECO:0008006" key="7">
    <source>
        <dbReference type="Google" id="ProtNLM"/>
    </source>
</evidence>
<gene>
    <name evidence="5" type="ORF">KQI89_02900</name>
</gene>
<dbReference type="InterPro" id="IPR002842">
    <property type="entry name" value="ATPase_V1_Esu"/>
</dbReference>
<evidence type="ECO:0000256" key="2">
    <source>
        <dbReference type="ARBA" id="ARBA00022448"/>
    </source>
</evidence>